<organism evidence="1 2">
    <name type="scientific">Diphasiastrum complanatum</name>
    <name type="common">Issler's clubmoss</name>
    <name type="synonym">Lycopodium complanatum</name>
    <dbReference type="NCBI Taxonomy" id="34168"/>
    <lineage>
        <taxon>Eukaryota</taxon>
        <taxon>Viridiplantae</taxon>
        <taxon>Streptophyta</taxon>
        <taxon>Embryophyta</taxon>
        <taxon>Tracheophyta</taxon>
        <taxon>Lycopodiopsida</taxon>
        <taxon>Lycopodiales</taxon>
        <taxon>Lycopodiaceae</taxon>
        <taxon>Lycopodioideae</taxon>
        <taxon>Diphasiastrum</taxon>
    </lineage>
</organism>
<proteinExistence type="predicted"/>
<protein>
    <submittedName>
        <fullName evidence="1">Uncharacterized protein</fullName>
    </submittedName>
</protein>
<comment type="caution">
    <text evidence="1">The sequence shown here is derived from an EMBL/GenBank/DDBJ whole genome shotgun (WGS) entry which is preliminary data.</text>
</comment>
<gene>
    <name evidence="1" type="ORF">O6H91_20G015900</name>
</gene>
<name>A0ACC2AN01_DIPCM</name>
<keyword evidence="2" id="KW-1185">Reference proteome</keyword>
<sequence>MSGMSSMASLHLHRSLPCFTNPSSDFPHESGFTESSTHIRLPRRFNRNPVPGIIPVNRNFRSLLRIGIALQASRLRSFEISSSVTEDLKTDSVQQKQSLAGAFLIDNVGPNPTVLDAQARVCTGPTQTRPLNKDQTTKALHAILQSAKQELCEVERVSAAQMGAFFGAMTVRASSFPQNTQWSEGERAAMKELWPLLVQVLPPDVLFIADPDGLLSEGALHAGIHFVGRGPQEMRLVGALREVLRGDHLGFEEVVGLLRDILPLQGNIGDALVGAFLICQRMNGETDRELKAYCMAFDNELGPLPVADVRSLTHYGEPYDGNTRFFRSTLFVAAVRASYGETCLIHGVEWMPPKSGITEGQILGELGAAITLPPTIAAKLLEDEDIGLAYISQREAHPSLYSLIGLRHHIKKRPTVATTEKVQHYVRATGREAMMAGFYHKGFQEPLLMLMRRRGVAAGLVIKGEEGALSLTTNTFSTDQSGKGPSVNSCAGFRPMTTTCSETRELDGVLREPFSLTISAVDYGFEPTSTPRIDRSVAKNIQLGLSALGGNKGPAYDRIIFNAAMTDFLLGCEGASTFSLALERSREAVDSGQALSRLWKFIDATKRCA</sequence>
<dbReference type="Proteomes" id="UP001162992">
    <property type="component" value="Chromosome 20"/>
</dbReference>
<reference evidence="2" key="1">
    <citation type="journal article" date="2024" name="Proc. Natl. Acad. Sci. U.S.A.">
        <title>Extraordinary preservation of gene collinearity over three hundred million years revealed in homosporous lycophytes.</title>
        <authorList>
            <person name="Li C."/>
            <person name="Wickell D."/>
            <person name="Kuo L.Y."/>
            <person name="Chen X."/>
            <person name="Nie B."/>
            <person name="Liao X."/>
            <person name="Peng D."/>
            <person name="Ji J."/>
            <person name="Jenkins J."/>
            <person name="Williams M."/>
            <person name="Shu S."/>
            <person name="Plott C."/>
            <person name="Barry K."/>
            <person name="Rajasekar S."/>
            <person name="Grimwood J."/>
            <person name="Han X."/>
            <person name="Sun S."/>
            <person name="Hou Z."/>
            <person name="He W."/>
            <person name="Dai G."/>
            <person name="Sun C."/>
            <person name="Schmutz J."/>
            <person name="Leebens-Mack J.H."/>
            <person name="Li F.W."/>
            <person name="Wang L."/>
        </authorList>
    </citation>
    <scope>NUCLEOTIDE SEQUENCE [LARGE SCALE GENOMIC DNA]</scope>
    <source>
        <strain evidence="2">cv. PW_Plant_1</strain>
    </source>
</reference>
<evidence type="ECO:0000313" key="1">
    <source>
        <dbReference type="EMBL" id="KAJ7518932.1"/>
    </source>
</evidence>
<dbReference type="EMBL" id="CM055111">
    <property type="protein sequence ID" value="KAJ7518932.1"/>
    <property type="molecule type" value="Genomic_DNA"/>
</dbReference>
<accession>A0ACC2AN01</accession>
<evidence type="ECO:0000313" key="2">
    <source>
        <dbReference type="Proteomes" id="UP001162992"/>
    </source>
</evidence>